<feature type="domain" description="DUF4064" evidence="2">
    <location>
        <begin position="2"/>
        <end position="82"/>
    </location>
</feature>
<keyword evidence="1" id="KW-0812">Transmembrane</keyword>
<accession>A0A1N7NMH5</accession>
<proteinExistence type="predicted"/>
<evidence type="ECO:0000313" key="4">
    <source>
        <dbReference type="Proteomes" id="UP000186795"/>
    </source>
</evidence>
<dbReference type="InterPro" id="IPR025273">
    <property type="entry name" value="DUF4064"/>
</dbReference>
<dbReference type="Pfam" id="PF13273">
    <property type="entry name" value="DUF4064"/>
    <property type="match status" value="1"/>
</dbReference>
<keyword evidence="1" id="KW-1133">Transmembrane helix</keyword>
<dbReference type="Proteomes" id="UP000186795">
    <property type="component" value="Unassembled WGS sequence"/>
</dbReference>
<reference evidence="4" key="1">
    <citation type="submission" date="2017-01" db="EMBL/GenBank/DDBJ databases">
        <authorList>
            <person name="Varghese N."/>
            <person name="Submissions S."/>
        </authorList>
    </citation>
    <scope>NUCLEOTIDE SEQUENCE [LARGE SCALE GENOMIC DNA]</scope>
    <source>
        <strain evidence="4">DSM 45196</strain>
    </source>
</reference>
<evidence type="ECO:0000259" key="2">
    <source>
        <dbReference type="Pfam" id="PF13273"/>
    </source>
</evidence>
<gene>
    <name evidence="3" type="ORF">SAMN05421790_10999</name>
</gene>
<sequence>MKRTTEFVLGLLGGILGLGAAFLALFIGEVDEAISKVSSEITGLGYAAFIFSVLGVLGSILVRAKAKTGGWLMILSAIGGIVSVSLFYVLPGLLLLIAGGMGAFRREKRDTAVAGE</sequence>
<dbReference type="RefSeq" id="WP_009711236.1">
    <property type="nucleotide sequence ID" value="NZ_CP048103.1"/>
</dbReference>
<keyword evidence="4" id="KW-1185">Reference proteome</keyword>
<evidence type="ECO:0000256" key="1">
    <source>
        <dbReference type="SAM" id="Phobius"/>
    </source>
</evidence>
<name>A0A1N7NMH5_9BACL</name>
<dbReference type="AlphaFoldDB" id="A0A1N7NMH5"/>
<feature type="transmembrane region" description="Helical" evidence="1">
    <location>
        <begin position="7"/>
        <end position="28"/>
    </location>
</feature>
<dbReference type="EMBL" id="FTOD01000009">
    <property type="protein sequence ID" value="SIS99428.1"/>
    <property type="molecule type" value="Genomic_DNA"/>
</dbReference>
<dbReference type="OrthoDB" id="2623361at2"/>
<feature type="transmembrane region" description="Helical" evidence="1">
    <location>
        <begin position="74"/>
        <end position="98"/>
    </location>
</feature>
<feature type="transmembrane region" description="Helical" evidence="1">
    <location>
        <begin position="43"/>
        <end position="62"/>
    </location>
</feature>
<evidence type="ECO:0000313" key="3">
    <source>
        <dbReference type="EMBL" id="SIS99428.1"/>
    </source>
</evidence>
<keyword evidence="1" id="KW-0472">Membrane</keyword>
<protein>
    <recommendedName>
        <fullName evidence="2">DUF4064 domain-containing protein</fullName>
    </recommendedName>
</protein>
<organism evidence="3 4">
    <name type="scientific">Kroppenstedtia eburnea</name>
    <dbReference type="NCBI Taxonomy" id="714067"/>
    <lineage>
        <taxon>Bacteria</taxon>
        <taxon>Bacillati</taxon>
        <taxon>Bacillota</taxon>
        <taxon>Bacilli</taxon>
        <taxon>Bacillales</taxon>
        <taxon>Thermoactinomycetaceae</taxon>
        <taxon>Kroppenstedtia</taxon>
    </lineage>
</organism>